<dbReference type="Proteomes" id="UP000007490">
    <property type="component" value="Chromosome"/>
</dbReference>
<feature type="transmembrane region" description="Helical" evidence="2">
    <location>
        <begin position="306"/>
        <end position="322"/>
    </location>
</feature>
<keyword evidence="2" id="KW-0812">Transmembrane</keyword>
<evidence type="ECO:0000313" key="4">
    <source>
        <dbReference type="EMBL" id="ADZ09172.1"/>
    </source>
</evidence>
<accession>F0TC21</accession>
<feature type="transmembrane region" description="Helical" evidence="2">
    <location>
        <begin position="32"/>
        <end position="56"/>
    </location>
</feature>
<evidence type="ECO:0000313" key="5">
    <source>
        <dbReference type="Proteomes" id="UP000007490"/>
    </source>
</evidence>
<feature type="transmembrane region" description="Helical" evidence="2">
    <location>
        <begin position="241"/>
        <end position="263"/>
    </location>
</feature>
<gene>
    <name evidence="4" type="ordered locus">Metbo_0923</name>
</gene>
<dbReference type="InterPro" id="IPR011674">
    <property type="entry name" value="DUF1616"/>
</dbReference>
<evidence type="ECO:0000259" key="3">
    <source>
        <dbReference type="Pfam" id="PF07760"/>
    </source>
</evidence>
<organism evidence="4 5">
    <name type="scientific">Methanobacterium lacus (strain AL-21)</name>
    <dbReference type="NCBI Taxonomy" id="877455"/>
    <lineage>
        <taxon>Archaea</taxon>
        <taxon>Methanobacteriati</taxon>
        <taxon>Methanobacteriota</taxon>
        <taxon>Methanomada group</taxon>
        <taxon>Methanobacteria</taxon>
        <taxon>Methanobacteriales</taxon>
        <taxon>Methanobacteriaceae</taxon>
        <taxon>Methanobacterium</taxon>
    </lineage>
</organism>
<dbReference type="GeneID" id="24964525"/>
<feature type="domain" description="DUF1616" evidence="3">
    <location>
        <begin position="224"/>
        <end position="324"/>
    </location>
</feature>
<dbReference type="AlphaFoldDB" id="F0TC21"/>
<feature type="transmembrane region" description="Helical" evidence="2">
    <location>
        <begin position="96"/>
        <end position="114"/>
    </location>
</feature>
<reference evidence="5" key="1">
    <citation type="submission" date="2011-02" db="EMBL/GenBank/DDBJ databases">
        <title>Complete sequence of Methanobacterium sp. AL-21.</title>
        <authorList>
            <consortium name="US DOE Joint Genome Institute"/>
            <person name="Lucas S."/>
            <person name="Copeland A."/>
            <person name="Lapidus A."/>
            <person name="Cheng J.-F."/>
            <person name="Goodwin L."/>
            <person name="Pitluck S."/>
            <person name="Chertkov O."/>
            <person name="Detter J.C."/>
            <person name="Han C."/>
            <person name="Tapia R."/>
            <person name="Land M."/>
            <person name="Hauser L."/>
            <person name="Kyrpides N."/>
            <person name="Ivanova N."/>
            <person name="Mikhailova N."/>
            <person name="Pagani I."/>
            <person name="Cadillo-Quiroz H."/>
            <person name="Imachi H."/>
            <person name="Zinder S."/>
            <person name="Liu W."/>
            <person name="Woyke T."/>
        </authorList>
    </citation>
    <scope>NUCLEOTIDE SEQUENCE [LARGE SCALE GENOMIC DNA]</scope>
    <source>
        <strain evidence="5">AL-21</strain>
    </source>
</reference>
<keyword evidence="5" id="KW-1185">Reference proteome</keyword>
<dbReference type="HOGENOM" id="CLU_840949_0_0_2"/>
<evidence type="ECO:0000256" key="1">
    <source>
        <dbReference type="SAM" id="MobiDB-lite"/>
    </source>
</evidence>
<keyword evidence="2" id="KW-1133">Transmembrane helix</keyword>
<feature type="region of interest" description="Disordered" evidence="1">
    <location>
        <begin position="148"/>
        <end position="179"/>
    </location>
</feature>
<feature type="transmembrane region" description="Helical" evidence="2">
    <location>
        <begin position="9"/>
        <end position="26"/>
    </location>
</feature>
<dbReference type="RefSeq" id="WP_013644523.1">
    <property type="nucleotide sequence ID" value="NC_015216.1"/>
</dbReference>
<dbReference type="EMBL" id="CP002551">
    <property type="protein sequence ID" value="ADZ09172.1"/>
    <property type="molecule type" value="Genomic_DNA"/>
</dbReference>
<feature type="transmembrane region" description="Helical" evidence="2">
    <location>
        <begin position="214"/>
        <end position="235"/>
    </location>
</feature>
<name>F0TC21_METLA</name>
<reference evidence="4 5" key="2">
    <citation type="journal article" date="2014" name="Int. J. Syst. Evol. Microbiol.">
        <title>Methanobacterium paludis sp. nov. and a novel strain of Methanobacterium lacus isolated from northern peatlands.</title>
        <authorList>
            <person name="Cadillo-Quiroz H."/>
            <person name="Brauer S.L."/>
            <person name="Goodson N."/>
            <person name="Yavitt J.B."/>
            <person name="Zinder S.H."/>
        </authorList>
    </citation>
    <scope>NUCLEOTIDE SEQUENCE [LARGE SCALE GENOMIC DNA]</scope>
    <source>
        <strain evidence="4 5">AL-21</strain>
    </source>
</reference>
<evidence type="ECO:0000256" key="2">
    <source>
        <dbReference type="SAM" id="Phobius"/>
    </source>
</evidence>
<feature type="transmembrane region" description="Helical" evidence="2">
    <location>
        <begin position="68"/>
        <end position="90"/>
    </location>
</feature>
<sequence>MKRLYSKDLGIIFLLTALYIILISFPNFSGKYILDMVFFALFFLFIGYSLIALIRPEEDYKDILRKPVLLLEFSVLLTLTVSIILMFSYLGLKIRSLVMVLSVVIMVMSISAYIRRINHYNSLKYEKATGREGVDAVSQNIKTLTKSSVESAELPNETPVPKSESYPVENQGPNSEPDKLVVTEDNIREKFIKKVEEEEKPVKTSKSATAGKKVYLDLVIIDLLSIFVLITYFVKIQNIGVVSYFIGLLYMLFLVGYPVTRIFFAGKNSISKKSLIGISIGLSLPITSIIGTVLNSTPYGLSVHNILFPLAVLTLILSLYANKRVKSFKN</sequence>
<dbReference type="KEGG" id="mel:Metbo_0923"/>
<protein>
    <recommendedName>
        <fullName evidence="3">DUF1616 domain-containing protein</fullName>
    </recommendedName>
</protein>
<feature type="transmembrane region" description="Helical" evidence="2">
    <location>
        <begin position="275"/>
        <end position="294"/>
    </location>
</feature>
<dbReference type="eggNOG" id="arCOG02884">
    <property type="taxonomic scope" value="Archaea"/>
</dbReference>
<keyword evidence="2" id="KW-0472">Membrane</keyword>
<proteinExistence type="predicted"/>
<dbReference type="OrthoDB" id="387370at2157"/>
<dbReference type="Pfam" id="PF07760">
    <property type="entry name" value="DUF1616"/>
    <property type="match status" value="1"/>
</dbReference>